<sequence>MYEGLSPAVDSFLSLFGRNEHTHRTGCMMDKLTAAGEYVEVQRIKELIMWPAQQRQHHRGTIHSQLSQQWLSEGTAKHFHEDRFDISRDAPEPNTR</sequence>
<evidence type="ECO:0000313" key="1">
    <source>
        <dbReference type="EMBL" id="CEL97750.1"/>
    </source>
</evidence>
<dbReference type="Proteomes" id="UP000041254">
    <property type="component" value="Unassembled WGS sequence"/>
</dbReference>
<dbReference type="VEuPathDB" id="CryptoDB:Vbra_12335"/>
<dbReference type="InParanoid" id="A0A0G4EJZ3"/>
<name>A0A0G4EJZ3_VITBC</name>
<reference evidence="1 2" key="1">
    <citation type="submission" date="2014-11" db="EMBL/GenBank/DDBJ databases">
        <authorList>
            <person name="Zhu J."/>
            <person name="Qi W."/>
            <person name="Song R."/>
        </authorList>
    </citation>
    <scope>NUCLEOTIDE SEQUENCE [LARGE SCALE GENOMIC DNA]</scope>
</reference>
<dbReference type="EMBL" id="CDMY01000255">
    <property type="protein sequence ID" value="CEL97750.1"/>
    <property type="molecule type" value="Genomic_DNA"/>
</dbReference>
<gene>
    <name evidence="1" type="ORF">Vbra_12335</name>
</gene>
<accession>A0A0G4EJZ3</accession>
<protein>
    <submittedName>
        <fullName evidence="1">Uncharacterized protein</fullName>
    </submittedName>
</protein>
<dbReference type="AlphaFoldDB" id="A0A0G4EJZ3"/>
<proteinExistence type="predicted"/>
<evidence type="ECO:0000313" key="2">
    <source>
        <dbReference type="Proteomes" id="UP000041254"/>
    </source>
</evidence>
<organism evidence="1 2">
    <name type="scientific">Vitrella brassicaformis (strain CCMP3155)</name>
    <dbReference type="NCBI Taxonomy" id="1169540"/>
    <lineage>
        <taxon>Eukaryota</taxon>
        <taxon>Sar</taxon>
        <taxon>Alveolata</taxon>
        <taxon>Colpodellida</taxon>
        <taxon>Vitrellaceae</taxon>
        <taxon>Vitrella</taxon>
    </lineage>
</organism>
<keyword evidence="2" id="KW-1185">Reference proteome</keyword>